<feature type="compositionally biased region" description="Basic and acidic residues" evidence="1">
    <location>
        <begin position="108"/>
        <end position="117"/>
    </location>
</feature>
<protein>
    <submittedName>
        <fullName evidence="2">SFRICE_009979</fullName>
    </submittedName>
</protein>
<evidence type="ECO:0000313" key="2">
    <source>
        <dbReference type="EMBL" id="SOQ45289.1"/>
    </source>
</evidence>
<accession>A0A2H1VWS5</accession>
<reference evidence="2" key="1">
    <citation type="submission" date="2016-07" db="EMBL/GenBank/DDBJ databases">
        <authorList>
            <person name="Bretaudeau A."/>
        </authorList>
    </citation>
    <scope>NUCLEOTIDE SEQUENCE</scope>
    <source>
        <strain evidence="2">Rice</strain>
        <tissue evidence="2">Whole body</tissue>
    </source>
</reference>
<dbReference type="AlphaFoldDB" id="A0A2H1VWS5"/>
<name>A0A2H1VWS5_SPOFR</name>
<dbReference type="EMBL" id="ODYU01004919">
    <property type="protein sequence ID" value="SOQ45289.1"/>
    <property type="molecule type" value="Genomic_DNA"/>
</dbReference>
<feature type="region of interest" description="Disordered" evidence="1">
    <location>
        <begin position="57"/>
        <end position="126"/>
    </location>
</feature>
<gene>
    <name evidence="2" type="ORF">SFRICE_009979</name>
</gene>
<evidence type="ECO:0000256" key="1">
    <source>
        <dbReference type="SAM" id="MobiDB-lite"/>
    </source>
</evidence>
<proteinExistence type="predicted"/>
<sequence>MVNGKLIGLSPSLLCRGCVYKHTSSHTHDTQTRNNNLWITQRVDTLRIGRLPTWAKKSLGDDASTGDTPAPDPPARGKWATRINPNTEKRGDSDGSKDSSLDSGTDTRYIDKRKDQTGIKQRPKSLNLSQLPRVEALFRNFDATMRKTYDILTISPRVEKVTINLSKSRTPEARTRHHTDDSSLGSFKYETRNNNLWITQRVAPCDTLPGCPATAPTVQYARITFGVIHIPKTRRTSVFRCLHGCIYCRSWCTGVVAVWEVVGGLSHKKK</sequence>
<organism evidence="2">
    <name type="scientific">Spodoptera frugiperda</name>
    <name type="common">Fall armyworm</name>
    <dbReference type="NCBI Taxonomy" id="7108"/>
    <lineage>
        <taxon>Eukaryota</taxon>
        <taxon>Metazoa</taxon>
        <taxon>Ecdysozoa</taxon>
        <taxon>Arthropoda</taxon>
        <taxon>Hexapoda</taxon>
        <taxon>Insecta</taxon>
        <taxon>Pterygota</taxon>
        <taxon>Neoptera</taxon>
        <taxon>Endopterygota</taxon>
        <taxon>Lepidoptera</taxon>
        <taxon>Glossata</taxon>
        <taxon>Ditrysia</taxon>
        <taxon>Noctuoidea</taxon>
        <taxon>Noctuidae</taxon>
        <taxon>Amphipyrinae</taxon>
        <taxon>Spodoptera</taxon>
    </lineage>
</organism>
<feature type="compositionally biased region" description="Basic and acidic residues" evidence="1">
    <location>
        <begin position="87"/>
        <end position="100"/>
    </location>
</feature>